<dbReference type="InterPro" id="IPR012292">
    <property type="entry name" value="Globin/Proto"/>
</dbReference>
<comment type="caution">
    <text evidence="17">The sequence shown here is derived from an EMBL/GenBank/DDBJ whole genome shotgun (WGS) entry which is preliminary data.</text>
</comment>
<keyword evidence="5 14" id="KW-0561">Oxygen transport</keyword>
<keyword evidence="18" id="KW-1185">Reference proteome</keyword>
<evidence type="ECO:0000256" key="5">
    <source>
        <dbReference type="ARBA" id="ARBA00022621"/>
    </source>
</evidence>
<evidence type="ECO:0000256" key="11">
    <source>
        <dbReference type="ARBA" id="ARBA00023027"/>
    </source>
</evidence>
<comment type="cofactor">
    <cofactor evidence="1">
        <name>heme b</name>
        <dbReference type="ChEBI" id="CHEBI:60344"/>
    </cofactor>
</comment>
<organism evidence="17 18">
    <name type="scientific">Paractinoplanes hotanensis</name>
    <dbReference type="NCBI Taxonomy" id="2906497"/>
    <lineage>
        <taxon>Bacteria</taxon>
        <taxon>Bacillati</taxon>
        <taxon>Actinomycetota</taxon>
        <taxon>Actinomycetes</taxon>
        <taxon>Micromonosporales</taxon>
        <taxon>Micromonosporaceae</taxon>
        <taxon>Paractinoplanes</taxon>
    </lineage>
</organism>
<feature type="domain" description="FAD-binding FR-type" evidence="16">
    <location>
        <begin position="154"/>
        <end position="264"/>
    </location>
</feature>
<dbReference type="Gene3D" id="1.10.490.10">
    <property type="entry name" value="Globins"/>
    <property type="match status" value="1"/>
</dbReference>
<evidence type="ECO:0000256" key="1">
    <source>
        <dbReference type="ARBA" id="ARBA00001970"/>
    </source>
</evidence>
<dbReference type="InterPro" id="IPR039261">
    <property type="entry name" value="FNR_nucleotide-bd"/>
</dbReference>
<keyword evidence="9" id="KW-0408">Iron</keyword>
<keyword evidence="7" id="KW-0479">Metal-binding</keyword>
<evidence type="ECO:0000256" key="9">
    <source>
        <dbReference type="ARBA" id="ARBA00023004"/>
    </source>
</evidence>
<comment type="catalytic activity">
    <reaction evidence="13">
        <text>2 nitric oxide + NADPH + 2 O2 = 2 nitrate + NADP(+) + H(+)</text>
        <dbReference type="Rhea" id="RHEA:19465"/>
        <dbReference type="ChEBI" id="CHEBI:15378"/>
        <dbReference type="ChEBI" id="CHEBI:15379"/>
        <dbReference type="ChEBI" id="CHEBI:16480"/>
        <dbReference type="ChEBI" id="CHEBI:17632"/>
        <dbReference type="ChEBI" id="CHEBI:57783"/>
        <dbReference type="ChEBI" id="CHEBI:58349"/>
        <dbReference type="EC" id="1.14.12.17"/>
    </reaction>
</comment>
<protein>
    <recommendedName>
        <fullName evidence="3">nitric oxide dioxygenase</fullName>
        <ecNumber evidence="3">1.14.12.17</ecNumber>
    </recommendedName>
</protein>
<dbReference type="CDD" id="cd06184">
    <property type="entry name" value="flavohem_like_fad_nad_binding"/>
    <property type="match status" value="1"/>
</dbReference>
<accession>A0ABT0Y8D9</accession>
<dbReference type="SUPFAM" id="SSF46458">
    <property type="entry name" value="Globin-like"/>
    <property type="match status" value="1"/>
</dbReference>
<dbReference type="SUPFAM" id="SSF52343">
    <property type="entry name" value="Ferredoxin reductase-like, C-terminal NADP-linked domain"/>
    <property type="match status" value="1"/>
</dbReference>
<dbReference type="PANTHER" id="PTHR43396:SF3">
    <property type="entry name" value="FLAVOHEMOPROTEIN"/>
    <property type="match status" value="1"/>
</dbReference>
<dbReference type="InterPro" id="IPR017927">
    <property type="entry name" value="FAD-bd_FR_type"/>
</dbReference>
<dbReference type="InterPro" id="IPR017938">
    <property type="entry name" value="Riboflavin_synthase-like_b-brl"/>
</dbReference>
<evidence type="ECO:0000256" key="4">
    <source>
        <dbReference type="ARBA" id="ARBA00022617"/>
    </source>
</evidence>
<evidence type="ECO:0000256" key="12">
    <source>
        <dbReference type="ARBA" id="ARBA00048649"/>
    </source>
</evidence>
<dbReference type="EMBL" id="JAMQOL010000047">
    <property type="protein sequence ID" value="MCM4082301.1"/>
    <property type="molecule type" value="Genomic_DNA"/>
</dbReference>
<evidence type="ECO:0000256" key="10">
    <source>
        <dbReference type="ARBA" id="ARBA00023014"/>
    </source>
</evidence>
<evidence type="ECO:0000256" key="2">
    <source>
        <dbReference type="ARBA" id="ARBA00006401"/>
    </source>
</evidence>
<feature type="domain" description="Globin" evidence="15">
    <location>
        <begin position="1"/>
        <end position="142"/>
    </location>
</feature>
<evidence type="ECO:0000256" key="8">
    <source>
        <dbReference type="ARBA" id="ARBA00022857"/>
    </source>
</evidence>
<dbReference type="SUPFAM" id="SSF63380">
    <property type="entry name" value="Riboflavin synthase domain-like"/>
    <property type="match status" value="1"/>
</dbReference>
<evidence type="ECO:0000256" key="3">
    <source>
        <dbReference type="ARBA" id="ARBA00012229"/>
    </source>
</evidence>
<dbReference type="Pfam" id="PF00175">
    <property type="entry name" value="NAD_binding_1"/>
    <property type="match status" value="1"/>
</dbReference>
<dbReference type="Pfam" id="PF00042">
    <property type="entry name" value="Globin"/>
    <property type="match status" value="1"/>
</dbReference>
<evidence type="ECO:0000256" key="7">
    <source>
        <dbReference type="ARBA" id="ARBA00022723"/>
    </source>
</evidence>
<dbReference type="Gene3D" id="2.40.30.10">
    <property type="entry name" value="Translation factors"/>
    <property type="match status" value="1"/>
</dbReference>
<dbReference type="PRINTS" id="PR00410">
    <property type="entry name" value="PHEHYDRXLASE"/>
</dbReference>
<comment type="catalytic activity">
    <reaction evidence="12">
        <text>2 nitric oxide + NADH + 2 O2 = 2 nitrate + NAD(+) + H(+)</text>
        <dbReference type="Rhea" id="RHEA:19469"/>
        <dbReference type="ChEBI" id="CHEBI:15378"/>
        <dbReference type="ChEBI" id="CHEBI:15379"/>
        <dbReference type="ChEBI" id="CHEBI:16480"/>
        <dbReference type="ChEBI" id="CHEBI:17632"/>
        <dbReference type="ChEBI" id="CHEBI:57540"/>
        <dbReference type="ChEBI" id="CHEBI:57945"/>
        <dbReference type="EC" id="1.14.12.17"/>
    </reaction>
</comment>
<evidence type="ECO:0000256" key="14">
    <source>
        <dbReference type="RuleBase" id="RU000356"/>
    </source>
</evidence>
<evidence type="ECO:0000313" key="18">
    <source>
        <dbReference type="Proteomes" id="UP001523216"/>
    </source>
</evidence>
<dbReference type="InterPro" id="IPR000971">
    <property type="entry name" value="Globin"/>
</dbReference>
<keyword evidence="4 14" id="KW-0349">Heme</keyword>
<dbReference type="RefSeq" id="WP_251802018.1">
    <property type="nucleotide sequence ID" value="NZ_JAMQOL010000047.1"/>
</dbReference>
<dbReference type="PANTHER" id="PTHR43396">
    <property type="entry name" value="FLAVOHEMOPROTEIN"/>
    <property type="match status" value="1"/>
</dbReference>
<keyword evidence="8" id="KW-0521">NADP</keyword>
<dbReference type="PROSITE" id="PS51384">
    <property type="entry name" value="FAD_FR"/>
    <property type="match status" value="1"/>
</dbReference>
<dbReference type="EC" id="1.14.12.17" evidence="3"/>
<dbReference type="PROSITE" id="PS01033">
    <property type="entry name" value="GLOBIN"/>
    <property type="match status" value="1"/>
</dbReference>
<evidence type="ECO:0000259" key="15">
    <source>
        <dbReference type="PROSITE" id="PS01033"/>
    </source>
</evidence>
<evidence type="ECO:0000256" key="6">
    <source>
        <dbReference type="ARBA" id="ARBA00022714"/>
    </source>
</evidence>
<evidence type="ECO:0000259" key="16">
    <source>
        <dbReference type="PROSITE" id="PS51384"/>
    </source>
</evidence>
<dbReference type="InterPro" id="IPR008333">
    <property type="entry name" value="Cbr1-like_FAD-bd_dom"/>
</dbReference>
<keyword evidence="10" id="KW-0411">Iron-sulfur</keyword>
<dbReference type="InterPro" id="IPR009050">
    <property type="entry name" value="Globin-like_sf"/>
</dbReference>
<comment type="similarity">
    <text evidence="2">In the C-terminal section; belongs to the flavoprotein pyridine nucleotide cytochrome reductase family.</text>
</comment>
<name>A0ABT0Y8D9_9ACTN</name>
<evidence type="ECO:0000256" key="13">
    <source>
        <dbReference type="ARBA" id="ARBA00049433"/>
    </source>
</evidence>
<keyword evidence="6" id="KW-0001">2Fe-2S</keyword>
<dbReference type="Pfam" id="PF00970">
    <property type="entry name" value="FAD_binding_6"/>
    <property type="match status" value="1"/>
</dbReference>
<dbReference type="InterPro" id="IPR001433">
    <property type="entry name" value="OxRdtase_FAD/NAD-bd"/>
</dbReference>
<keyword evidence="14" id="KW-0813">Transport</keyword>
<keyword evidence="11" id="KW-0520">NAD</keyword>
<sequence>MLSANSATAVEATLPVVGEHLDTIASVFYDTMLSENPDLLNLFSRSAQATGEQKSALAGAVAAYAAHLVGRGPDAATFEHIVERIAQRHCALGIRPEQYTMVGRYLLGAVGTVLGAAVTPAIAAAWDEVYWLFAARLIGREARLYTLADVDGDNPWRRYTVSDRIDEAHDTISLVLTPADGRPAPAFSPGQYVTIAADLPDGSRQLRQYSLSQAADGATLRITVRRVRGRAGTPDGVVSGHLHDHVHTGDALTVSQPYGDLTLRGGGEPLVLISAGVGITPMAAILDHVAGNQPGRTVVAVHADRNPKRHPLRGDVRGHGARLRTFHHLTWYEHSDDVADARIGRVDVDEIPLPDNARVYLCGPVPFMQLIRAGLHRRGVADERIHYEVFGSEQWRPSPVTATA</sequence>
<reference evidence="17 18" key="1">
    <citation type="submission" date="2022-06" db="EMBL/GenBank/DDBJ databases">
        <title>Actinoplanes abujensis sp. nov., isolated from Nigerian arid soil.</title>
        <authorList>
            <person name="Ding P."/>
        </authorList>
    </citation>
    <scope>NUCLEOTIDE SEQUENCE [LARGE SCALE GENOMIC DNA]</scope>
    <source>
        <strain evidence="18">TRM88002</strain>
    </source>
</reference>
<proteinExistence type="inferred from homology"/>
<dbReference type="Proteomes" id="UP001523216">
    <property type="component" value="Unassembled WGS sequence"/>
</dbReference>
<gene>
    <name evidence="17" type="ORF">LXN57_32510</name>
</gene>
<dbReference type="Gene3D" id="3.40.50.80">
    <property type="entry name" value="Nucleotide-binding domain of ferredoxin-NADP reductase (FNR) module"/>
    <property type="match status" value="1"/>
</dbReference>
<comment type="similarity">
    <text evidence="14">Belongs to the globin family.</text>
</comment>
<evidence type="ECO:0000313" key="17">
    <source>
        <dbReference type="EMBL" id="MCM4082301.1"/>
    </source>
</evidence>